<keyword evidence="1" id="KW-0472">Membrane</keyword>
<evidence type="ECO:0000313" key="2">
    <source>
        <dbReference type="EMBL" id="DAF47695.1"/>
    </source>
</evidence>
<dbReference type="EMBL" id="BK032557">
    <property type="protein sequence ID" value="DAF47695.1"/>
    <property type="molecule type" value="Genomic_DNA"/>
</dbReference>
<feature type="transmembrane region" description="Helical" evidence="1">
    <location>
        <begin position="12"/>
        <end position="32"/>
    </location>
</feature>
<name>A0A8S5SAL3_9CAUD</name>
<accession>A0A8S5SAL3</accession>
<keyword evidence="1" id="KW-1133">Transmembrane helix</keyword>
<evidence type="ECO:0000256" key="1">
    <source>
        <dbReference type="SAM" id="Phobius"/>
    </source>
</evidence>
<proteinExistence type="predicted"/>
<reference evidence="2" key="1">
    <citation type="journal article" date="2021" name="Proc. Natl. Acad. Sci. U.S.A.">
        <title>A Catalog of Tens of Thousands of Viruses from Human Metagenomes Reveals Hidden Associations with Chronic Diseases.</title>
        <authorList>
            <person name="Tisza M.J."/>
            <person name="Buck C.B."/>
        </authorList>
    </citation>
    <scope>NUCLEOTIDE SEQUENCE</scope>
    <source>
        <strain evidence="2">CtByu2</strain>
    </source>
</reference>
<keyword evidence="1" id="KW-0812">Transmembrane</keyword>
<protein>
    <submittedName>
        <fullName evidence="2">Uncharacterized protein</fullName>
    </submittedName>
</protein>
<organism evidence="2">
    <name type="scientific">Myoviridae sp. ctByu2</name>
    <dbReference type="NCBI Taxonomy" id="2827668"/>
    <lineage>
        <taxon>Viruses</taxon>
        <taxon>Duplodnaviria</taxon>
        <taxon>Heunggongvirae</taxon>
        <taxon>Uroviricota</taxon>
        <taxon>Caudoviricetes</taxon>
    </lineage>
</organism>
<sequence length="33" mass="3709">MLEYSERNCSIVIMAASICTRIIASFISLLFIV</sequence>